<protein>
    <submittedName>
        <fullName evidence="3">Uncharacterized protein</fullName>
    </submittedName>
</protein>
<dbReference type="Proteomes" id="UP000886885">
    <property type="component" value="Chromosome 7A"/>
</dbReference>
<evidence type="ECO:0000313" key="4">
    <source>
        <dbReference type="Proteomes" id="UP000886885"/>
    </source>
</evidence>
<feature type="compositionally biased region" description="Low complexity" evidence="2">
    <location>
        <begin position="144"/>
        <end position="170"/>
    </location>
</feature>
<dbReference type="EMBL" id="JAAWWB010000013">
    <property type="protein sequence ID" value="KAG6768151.1"/>
    <property type="molecule type" value="Genomic_DNA"/>
</dbReference>
<feature type="compositionally biased region" description="Acidic residues" evidence="2">
    <location>
        <begin position="19"/>
        <end position="36"/>
    </location>
</feature>
<feature type="compositionally biased region" description="Basic and acidic residues" evidence="2">
    <location>
        <begin position="1"/>
        <end position="18"/>
    </location>
</feature>
<dbReference type="AlphaFoldDB" id="A0A8X7ZF36"/>
<feature type="compositionally biased region" description="Low complexity" evidence="2">
    <location>
        <begin position="194"/>
        <end position="205"/>
    </location>
</feature>
<comment type="caution">
    <text evidence="3">The sequence shown here is derived from an EMBL/GenBank/DDBJ whole genome shotgun (WGS) entry which is preliminary data.</text>
</comment>
<dbReference type="PANTHER" id="PTHR33922:SF2">
    <property type="entry name" value="OS07G0589600 PROTEIN"/>
    <property type="match status" value="1"/>
</dbReference>
<dbReference type="OrthoDB" id="778913at2759"/>
<feature type="coiled-coil region" evidence="1">
    <location>
        <begin position="334"/>
        <end position="361"/>
    </location>
</feature>
<feature type="region of interest" description="Disordered" evidence="2">
    <location>
        <begin position="1"/>
        <end position="80"/>
    </location>
</feature>
<evidence type="ECO:0000256" key="1">
    <source>
        <dbReference type="SAM" id="Coils"/>
    </source>
</evidence>
<evidence type="ECO:0000313" key="3">
    <source>
        <dbReference type="EMBL" id="KAG6768151.1"/>
    </source>
</evidence>
<name>A0A8X7ZF36_POPTO</name>
<feature type="compositionally biased region" description="Basic and acidic residues" evidence="2">
    <location>
        <begin position="276"/>
        <end position="287"/>
    </location>
</feature>
<dbReference type="PANTHER" id="PTHR33922">
    <property type="entry name" value="OS01G0888066 PROTEIN-RELATED"/>
    <property type="match status" value="1"/>
</dbReference>
<reference evidence="3" key="1">
    <citation type="journal article" date="2020" name="bioRxiv">
        <title>Hybrid origin of Populus tomentosa Carr. identified through genome sequencing and phylogenomic analysis.</title>
        <authorList>
            <person name="An X."/>
            <person name="Gao K."/>
            <person name="Chen Z."/>
            <person name="Li J."/>
            <person name="Yang X."/>
            <person name="Yang X."/>
            <person name="Zhou J."/>
            <person name="Guo T."/>
            <person name="Zhao T."/>
            <person name="Huang S."/>
            <person name="Miao D."/>
            <person name="Khan W.U."/>
            <person name="Rao P."/>
            <person name="Ye M."/>
            <person name="Lei B."/>
            <person name="Liao W."/>
            <person name="Wang J."/>
            <person name="Ji L."/>
            <person name="Li Y."/>
            <person name="Guo B."/>
            <person name="Mustafa N.S."/>
            <person name="Li S."/>
            <person name="Yun Q."/>
            <person name="Keller S.R."/>
            <person name="Mao J."/>
            <person name="Zhang R."/>
            <person name="Strauss S.H."/>
        </authorList>
    </citation>
    <scope>NUCLEOTIDE SEQUENCE</scope>
    <source>
        <strain evidence="3">GM15</strain>
        <tissue evidence="3">Leaf</tissue>
    </source>
</reference>
<feature type="compositionally biased region" description="Basic and acidic residues" evidence="2">
    <location>
        <begin position="56"/>
        <end position="65"/>
    </location>
</feature>
<gene>
    <name evidence="3" type="ORF">POTOM_027048</name>
</gene>
<accession>A0A8X7ZF36</accession>
<feature type="region of interest" description="Disordered" evidence="2">
    <location>
        <begin position="134"/>
        <end position="170"/>
    </location>
</feature>
<evidence type="ECO:0000256" key="2">
    <source>
        <dbReference type="SAM" id="MobiDB-lite"/>
    </source>
</evidence>
<feature type="compositionally biased region" description="Low complexity" evidence="2">
    <location>
        <begin position="238"/>
        <end position="260"/>
    </location>
</feature>
<feature type="region of interest" description="Disordered" evidence="2">
    <location>
        <begin position="182"/>
        <end position="208"/>
    </location>
</feature>
<keyword evidence="4" id="KW-1185">Reference proteome</keyword>
<proteinExistence type="predicted"/>
<feature type="region of interest" description="Disordered" evidence="2">
    <location>
        <begin position="238"/>
        <end position="287"/>
    </location>
</feature>
<organism evidence="3 4">
    <name type="scientific">Populus tomentosa</name>
    <name type="common">Chinese white poplar</name>
    <dbReference type="NCBI Taxonomy" id="118781"/>
    <lineage>
        <taxon>Eukaryota</taxon>
        <taxon>Viridiplantae</taxon>
        <taxon>Streptophyta</taxon>
        <taxon>Embryophyta</taxon>
        <taxon>Tracheophyta</taxon>
        <taxon>Spermatophyta</taxon>
        <taxon>Magnoliopsida</taxon>
        <taxon>eudicotyledons</taxon>
        <taxon>Gunneridae</taxon>
        <taxon>Pentapetalae</taxon>
        <taxon>rosids</taxon>
        <taxon>fabids</taxon>
        <taxon>Malpighiales</taxon>
        <taxon>Salicaceae</taxon>
        <taxon>Saliceae</taxon>
        <taxon>Populus</taxon>
    </lineage>
</organism>
<sequence length="393" mass="43496">MATSSLEEKWEHPDRSAQDEEDQGQEEEEEEEEEESLSLCDLPVNMVKGESNQSIRDQEAHKETETNQEDFDFGPFRGGDGSLSNKSDMCAADDVFFQGQILPLRLSVSSESGVNKFKNDTSLNPCHCLSRSESMDRNSLGGLTSFSSRSSSSRSHYSSSSSSTSSAIGSTRMIKPIIQNQFLTHPSPKPQIRLSSASLGNAASSKPRNSSVWDFFRLGLVRTPEIEFQDLKVRNYVSRNSSSSSSNSSINKCSKINVSNGSSKSSRKTKNVGRHNSNDSGKKMGKRSLMEKRGGLLSGCSCSVSTVKPVPLNNNVVVVKSSNSRCHNAGNGNNDKGERGSMELEEKLQELKMKKRMVQKQQEGKQAMSRHRTFEWIKDLSHATYLDHEEEAV</sequence>
<keyword evidence="1" id="KW-0175">Coiled coil</keyword>